<dbReference type="Pfam" id="PF02518">
    <property type="entry name" value="HATPase_c"/>
    <property type="match status" value="1"/>
</dbReference>
<reference evidence="13" key="1">
    <citation type="journal article" date="2019" name="Int. J. Syst. Evol. Microbiol.">
        <title>The Global Catalogue of Microorganisms (GCM) 10K type strain sequencing project: providing services to taxonomists for standard genome sequencing and annotation.</title>
        <authorList>
            <consortium name="The Broad Institute Genomics Platform"/>
            <consortium name="The Broad Institute Genome Sequencing Center for Infectious Disease"/>
            <person name="Wu L."/>
            <person name="Ma J."/>
        </authorList>
    </citation>
    <scope>NUCLEOTIDE SEQUENCE [LARGE SCALE GENOMIC DNA]</scope>
    <source>
        <strain evidence="13">CGMCC 1.16275</strain>
    </source>
</reference>
<dbReference type="GO" id="GO:0004673">
    <property type="term" value="F:protein histidine kinase activity"/>
    <property type="evidence" value="ECO:0007669"/>
    <property type="project" value="UniProtKB-EC"/>
</dbReference>
<evidence type="ECO:0000313" key="13">
    <source>
        <dbReference type="Proteomes" id="UP001596456"/>
    </source>
</evidence>
<dbReference type="PANTHER" id="PTHR41523:SF8">
    <property type="entry name" value="ETHYLENE RESPONSE SENSOR PROTEIN"/>
    <property type="match status" value="1"/>
</dbReference>
<dbReference type="InterPro" id="IPR011495">
    <property type="entry name" value="Sig_transdc_His_kin_sub2_dim/P"/>
</dbReference>
<feature type="region of interest" description="Disordered" evidence="9">
    <location>
        <begin position="1"/>
        <end position="47"/>
    </location>
</feature>
<feature type="domain" description="Histidine kinase/HSP90-like ATPase" evidence="10">
    <location>
        <begin position="168"/>
        <end position="256"/>
    </location>
</feature>
<evidence type="ECO:0000256" key="3">
    <source>
        <dbReference type="ARBA" id="ARBA00022553"/>
    </source>
</evidence>
<feature type="domain" description="Signal transduction histidine kinase subgroup 2 dimerisation and phosphoacceptor" evidence="11">
    <location>
        <begin position="68"/>
        <end position="139"/>
    </location>
</feature>
<dbReference type="EMBL" id="JBHTCM010000008">
    <property type="protein sequence ID" value="MFC7332987.1"/>
    <property type="molecule type" value="Genomic_DNA"/>
</dbReference>
<name>A0ABW2KUZ3_9PROT</name>
<dbReference type="Gene3D" id="3.30.565.10">
    <property type="entry name" value="Histidine kinase-like ATPase, C-terminal domain"/>
    <property type="match status" value="1"/>
</dbReference>
<dbReference type="Pfam" id="PF07568">
    <property type="entry name" value="HisKA_2"/>
    <property type="match status" value="1"/>
</dbReference>
<evidence type="ECO:0000256" key="8">
    <source>
        <dbReference type="SAM" id="Coils"/>
    </source>
</evidence>
<dbReference type="RefSeq" id="WP_377357780.1">
    <property type="nucleotide sequence ID" value="NZ_JBHTCM010000008.1"/>
</dbReference>
<keyword evidence="7" id="KW-0067">ATP-binding</keyword>
<keyword evidence="13" id="KW-1185">Reference proteome</keyword>
<evidence type="ECO:0000259" key="11">
    <source>
        <dbReference type="Pfam" id="PF07568"/>
    </source>
</evidence>
<dbReference type="PANTHER" id="PTHR41523">
    <property type="entry name" value="TWO-COMPONENT SYSTEM SENSOR PROTEIN"/>
    <property type="match status" value="1"/>
</dbReference>
<keyword evidence="5" id="KW-0547">Nucleotide-binding</keyword>
<dbReference type="SUPFAM" id="SSF55874">
    <property type="entry name" value="ATPase domain of HSP90 chaperone/DNA topoisomerase II/histidine kinase"/>
    <property type="match status" value="1"/>
</dbReference>
<keyword evidence="4 12" id="KW-0808">Transferase</keyword>
<evidence type="ECO:0000313" key="12">
    <source>
        <dbReference type="EMBL" id="MFC7332987.1"/>
    </source>
</evidence>
<accession>A0ABW2KUZ3</accession>
<organism evidence="12 13">
    <name type="scientific">Rhodocista pekingensis</name>
    <dbReference type="NCBI Taxonomy" id="201185"/>
    <lineage>
        <taxon>Bacteria</taxon>
        <taxon>Pseudomonadati</taxon>
        <taxon>Pseudomonadota</taxon>
        <taxon>Alphaproteobacteria</taxon>
        <taxon>Rhodospirillales</taxon>
        <taxon>Azospirillaceae</taxon>
        <taxon>Rhodocista</taxon>
    </lineage>
</organism>
<feature type="coiled-coil region" evidence="8">
    <location>
        <begin position="52"/>
        <end position="79"/>
    </location>
</feature>
<dbReference type="InterPro" id="IPR036890">
    <property type="entry name" value="HATPase_C_sf"/>
</dbReference>
<evidence type="ECO:0000256" key="5">
    <source>
        <dbReference type="ARBA" id="ARBA00022741"/>
    </source>
</evidence>
<proteinExistence type="predicted"/>
<sequence length="256" mass="27718">MATDPGGPADGRAGYNGGDRIAGGRASERQASEETSSERQRGEAPVDWADRCRQLESALAEKEATLREMQHRAKNSLQLVISLLRLQHHRISDPAARAAYDQTMHRVEVLAILYRQVHETRSETQVDLPRYLREVCETAVLNATDTLRPVQVQVDAQALSTSLYSAMPLGLIVNELVSQGLTHAYPPDGWLKVSLESLADGAARLTVADNGRALPTGFDTEADAAAMLVEALATQLGADLDIRHGTGTTVSLTLKL</sequence>
<evidence type="ECO:0000256" key="9">
    <source>
        <dbReference type="SAM" id="MobiDB-lite"/>
    </source>
</evidence>
<evidence type="ECO:0000256" key="1">
    <source>
        <dbReference type="ARBA" id="ARBA00000085"/>
    </source>
</evidence>
<protein>
    <recommendedName>
        <fullName evidence="2">histidine kinase</fullName>
        <ecNumber evidence="2">2.7.13.3</ecNumber>
    </recommendedName>
</protein>
<comment type="caution">
    <text evidence="12">The sequence shown here is derived from an EMBL/GenBank/DDBJ whole genome shotgun (WGS) entry which is preliminary data.</text>
</comment>
<evidence type="ECO:0000259" key="10">
    <source>
        <dbReference type="Pfam" id="PF02518"/>
    </source>
</evidence>
<comment type="catalytic activity">
    <reaction evidence="1">
        <text>ATP + protein L-histidine = ADP + protein N-phospho-L-histidine.</text>
        <dbReference type="EC" id="2.7.13.3"/>
    </reaction>
</comment>
<evidence type="ECO:0000256" key="4">
    <source>
        <dbReference type="ARBA" id="ARBA00022679"/>
    </source>
</evidence>
<gene>
    <name evidence="12" type="ORF">ACFQPS_07405</name>
</gene>
<evidence type="ECO:0000256" key="2">
    <source>
        <dbReference type="ARBA" id="ARBA00012438"/>
    </source>
</evidence>
<evidence type="ECO:0000256" key="7">
    <source>
        <dbReference type="ARBA" id="ARBA00022840"/>
    </source>
</evidence>
<keyword evidence="8" id="KW-0175">Coiled coil</keyword>
<dbReference type="InterPro" id="IPR003594">
    <property type="entry name" value="HATPase_dom"/>
</dbReference>
<dbReference type="Proteomes" id="UP001596456">
    <property type="component" value="Unassembled WGS sequence"/>
</dbReference>
<keyword evidence="6 12" id="KW-0418">Kinase</keyword>
<keyword evidence="3" id="KW-0597">Phosphoprotein</keyword>
<dbReference type="Gene3D" id="3.30.450.20">
    <property type="entry name" value="PAS domain"/>
    <property type="match status" value="1"/>
</dbReference>
<feature type="compositionally biased region" description="Basic and acidic residues" evidence="9">
    <location>
        <begin position="26"/>
        <end position="47"/>
    </location>
</feature>
<evidence type="ECO:0000256" key="6">
    <source>
        <dbReference type="ARBA" id="ARBA00022777"/>
    </source>
</evidence>
<dbReference type="EC" id="2.7.13.3" evidence="2"/>